<proteinExistence type="predicted"/>
<comment type="caution">
    <text evidence="1">The sequence shown here is derived from an EMBL/GenBank/DDBJ whole genome shotgun (WGS) entry which is preliminary data.</text>
</comment>
<keyword evidence="2" id="KW-1185">Reference proteome</keyword>
<accession>A0A8J3K7X2</accession>
<reference evidence="1 2" key="1">
    <citation type="submission" date="2021-01" db="EMBL/GenBank/DDBJ databases">
        <title>Whole genome shotgun sequence of Catellatospora chokoriensis NBRC 107358.</title>
        <authorList>
            <person name="Komaki H."/>
            <person name="Tamura T."/>
        </authorList>
    </citation>
    <scope>NUCLEOTIDE SEQUENCE [LARGE SCALE GENOMIC DNA]</scope>
    <source>
        <strain evidence="1 2">NBRC 107358</strain>
    </source>
</reference>
<sequence>MGYTHTFRIQPGSPEYADAWPHLVSDTARIISAVTESHGIVITGPSAAAPPRIDVAKGICFNGDIANNLHLDTLTINPPGRVHSQTPDDCAVWRFVKTEQLPYDLAVTAALLRMRQLMPNACAIGSNGTWHQDWAPARTLNWRIFGTDRAELAQDLLVDTTEGMAITLQGWVDPRLASTQILPQP</sequence>
<gene>
    <name evidence="1" type="ORF">Cch02nite_82900</name>
</gene>
<protein>
    <submittedName>
        <fullName evidence="1">Uncharacterized protein</fullName>
    </submittedName>
</protein>
<dbReference type="EMBL" id="BONG01000127">
    <property type="protein sequence ID" value="GIF94846.1"/>
    <property type="molecule type" value="Genomic_DNA"/>
</dbReference>
<dbReference type="Proteomes" id="UP000619293">
    <property type="component" value="Unassembled WGS sequence"/>
</dbReference>
<dbReference type="RefSeq" id="WP_191844020.1">
    <property type="nucleotide sequence ID" value="NZ_BONG01000127.1"/>
</dbReference>
<dbReference type="AlphaFoldDB" id="A0A8J3K7X2"/>
<evidence type="ECO:0000313" key="2">
    <source>
        <dbReference type="Proteomes" id="UP000619293"/>
    </source>
</evidence>
<organism evidence="1 2">
    <name type="scientific">Catellatospora chokoriensis</name>
    <dbReference type="NCBI Taxonomy" id="310353"/>
    <lineage>
        <taxon>Bacteria</taxon>
        <taxon>Bacillati</taxon>
        <taxon>Actinomycetota</taxon>
        <taxon>Actinomycetes</taxon>
        <taxon>Micromonosporales</taxon>
        <taxon>Micromonosporaceae</taxon>
        <taxon>Catellatospora</taxon>
    </lineage>
</organism>
<name>A0A8J3K7X2_9ACTN</name>
<evidence type="ECO:0000313" key="1">
    <source>
        <dbReference type="EMBL" id="GIF94846.1"/>
    </source>
</evidence>